<protein>
    <submittedName>
        <fullName evidence="2">Uncharacterized protein</fullName>
    </submittedName>
</protein>
<reference evidence="2 4" key="1">
    <citation type="submission" date="2017-11" db="EMBL/GenBank/DDBJ databases">
        <title>The genome of Rhizophagus clarus HR1 reveals common genetic basis of auxotrophy among arbuscular mycorrhizal fungi.</title>
        <authorList>
            <person name="Kobayashi Y."/>
        </authorList>
    </citation>
    <scope>NUCLEOTIDE SEQUENCE [LARGE SCALE GENOMIC DNA]</scope>
    <source>
        <strain evidence="2 4">HR1</strain>
    </source>
</reference>
<evidence type="ECO:0000313" key="3">
    <source>
        <dbReference type="EMBL" id="GES98020.1"/>
    </source>
</evidence>
<feature type="compositionally biased region" description="Basic and acidic residues" evidence="1">
    <location>
        <begin position="1"/>
        <end position="23"/>
    </location>
</feature>
<dbReference type="Proteomes" id="UP000247702">
    <property type="component" value="Unassembled WGS sequence"/>
</dbReference>
<proteinExistence type="predicted"/>
<organism evidence="2 4">
    <name type="scientific">Rhizophagus clarus</name>
    <dbReference type="NCBI Taxonomy" id="94130"/>
    <lineage>
        <taxon>Eukaryota</taxon>
        <taxon>Fungi</taxon>
        <taxon>Fungi incertae sedis</taxon>
        <taxon>Mucoromycota</taxon>
        <taxon>Glomeromycotina</taxon>
        <taxon>Glomeromycetes</taxon>
        <taxon>Glomerales</taxon>
        <taxon>Glomeraceae</taxon>
        <taxon>Rhizophagus</taxon>
    </lineage>
</organism>
<sequence>MVRREIRSQEARRREVRRQEARRREVRRKEIRRRIRSHRPINNEDTLRRIANLSQQDTTDLFTAQFFNGSSFN</sequence>
<keyword evidence="4" id="KW-1185">Reference proteome</keyword>
<dbReference type="Proteomes" id="UP000615446">
    <property type="component" value="Unassembled WGS sequence"/>
</dbReference>
<gene>
    <name evidence="3" type="ORF">RCL2_002458000</name>
    <name evidence="2" type="ORF">RclHR1_00110006</name>
</gene>
<dbReference type="AlphaFoldDB" id="A0A2Z6Q2Z9"/>
<comment type="caution">
    <text evidence="2">The sequence shown here is derived from an EMBL/GenBank/DDBJ whole genome shotgun (WGS) entry which is preliminary data.</text>
</comment>
<feature type="region of interest" description="Disordered" evidence="1">
    <location>
        <begin position="1"/>
        <end position="27"/>
    </location>
</feature>
<evidence type="ECO:0000313" key="4">
    <source>
        <dbReference type="Proteomes" id="UP000247702"/>
    </source>
</evidence>
<name>A0A2Z6Q2Z9_9GLOM</name>
<evidence type="ECO:0000313" key="2">
    <source>
        <dbReference type="EMBL" id="GBB84373.1"/>
    </source>
</evidence>
<dbReference type="EMBL" id="BEXD01000113">
    <property type="protein sequence ID" value="GBB84373.1"/>
    <property type="molecule type" value="Genomic_DNA"/>
</dbReference>
<evidence type="ECO:0000256" key="1">
    <source>
        <dbReference type="SAM" id="MobiDB-lite"/>
    </source>
</evidence>
<dbReference type="OrthoDB" id="10527518at2759"/>
<reference evidence="3" key="2">
    <citation type="submission" date="2019-10" db="EMBL/GenBank/DDBJ databases">
        <title>Conservation and host-specific expression of non-tandemly repeated heterogenous ribosome RNA gene in arbuscular mycorrhizal fungi.</title>
        <authorList>
            <person name="Maeda T."/>
            <person name="Kobayashi Y."/>
            <person name="Nakagawa T."/>
            <person name="Ezawa T."/>
            <person name="Yamaguchi K."/>
            <person name="Bino T."/>
            <person name="Nishimoto Y."/>
            <person name="Shigenobu S."/>
            <person name="Kawaguchi M."/>
        </authorList>
    </citation>
    <scope>NUCLEOTIDE SEQUENCE</scope>
    <source>
        <strain evidence="3">HR1</strain>
    </source>
</reference>
<accession>A0A2Z6Q2Z9</accession>
<dbReference type="EMBL" id="BLAL01000262">
    <property type="protein sequence ID" value="GES98020.1"/>
    <property type="molecule type" value="Genomic_DNA"/>
</dbReference>